<organism evidence="1 2">
    <name type="scientific">Vairimorpha apis BRL 01</name>
    <dbReference type="NCBI Taxonomy" id="1037528"/>
    <lineage>
        <taxon>Eukaryota</taxon>
        <taxon>Fungi</taxon>
        <taxon>Fungi incertae sedis</taxon>
        <taxon>Microsporidia</taxon>
        <taxon>Nosematidae</taxon>
        <taxon>Vairimorpha</taxon>
    </lineage>
</organism>
<name>T0L032_9MICR</name>
<dbReference type="EMBL" id="KE647208">
    <property type="protein sequence ID" value="EQB60907.1"/>
    <property type="molecule type" value="Genomic_DNA"/>
</dbReference>
<evidence type="ECO:0000313" key="1">
    <source>
        <dbReference type="EMBL" id="EQB60907.1"/>
    </source>
</evidence>
<protein>
    <submittedName>
        <fullName evidence="1">Uncharacterized protein</fullName>
    </submittedName>
</protein>
<dbReference type="AlphaFoldDB" id="T0L032"/>
<gene>
    <name evidence="1" type="ORF">NAPIS_ORF01521</name>
</gene>
<dbReference type="HOGENOM" id="CLU_1294745_0_0_1"/>
<dbReference type="Proteomes" id="UP000053780">
    <property type="component" value="Unassembled WGS sequence"/>
</dbReference>
<evidence type="ECO:0000313" key="2">
    <source>
        <dbReference type="Proteomes" id="UP000053780"/>
    </source>
</evidence>
<proteinExistence type="predicted"/>
<reference evidence="1 2" key="1">
    <citation type="journal article" date="2013" name="BMC Genomics">
        <title>Genome sequencing and comparative genomics of honey bee microsporidia, Nosema apis reveal novel insights into host-parasite interactions.</title>
        <authorList>
            <person name="Chen Yp."/>
            <person name="Pettis J.S."/>
            <person name="Zhao Y."/>
            <person name="Liu X."/>
            <person name="Tallon L.J."/>
            <person name="Sadzewicz L.D."/>
            <person name="Li R."/>
            <person name="Zheng H."/>
            <person name="Huang S."/>
            <person name="Zhang X."/>
            <person name="Hamilton M.C."/>
            <person name="Pernal S.F."/>
            <person name="Melathopoulos A.P."/>
            <person name="Yan X."/>
            <person name="Evans J.D."/>
        </authorList>
    </citation>
    <scope>NUCLEOTIDE SEQUENCE [LARGE SCALE GENOMIC DNA]</scope>
    <source>
        <strain evidence="1 2">BRL 01</strain>
    </source>
</reference>
<sequence>MYPKIILSSIEQNKIDFTEEDYNDLRRDFDLLQGTEPNIEKYSLDEWISYFINNLESNFSLFTYKINYEKSENVILYINNECTKSIKHYEVMYNSKKQTHDIMALIYYEGASNNEILFQAIHYEMNFVDSKKLRKNCYFLENSPSFKNLFFMMFDLTIKMIEKFKEQKNFESKTHKISNLLLKSKSLNESFYYMVKRYIYFCNQVILDKNKKI</sequence>
<keyword evidence="2" id="KW-1185">Reference proteome</keyword>
<accession>T0L032</accession>
<dbReference type="VEuPathDB" id="MicrosporidiaDB:NAPIS_ORF01521"/>